<evidence type="ECO:0000256" key="1">
    <source>
        <dbReference type="ARBA" id="ARBA00009437"/>
    </source>
</evidence>
<evidence type="ECO:0000313" key="6">
    <source>
        <dbReference type="EMBL" id="MFC0396150.1"/>
    </source>
</evidence>
<evidence type="ECO:0000259" key="5">
    <source>
        <dbReference type="PROSITE" id="PS50931"/>
    </source>
</evidence>
<comment type="caution">
    <text evidence="6">The sequence shown here is derived from an EMBL/GenBank/DDBJ whole genome shotgun (WGS) entry which is preliminary data.</text>
</comment>
<evidence type="ECO:0000256" key="2">
    <source>
        <dbReference type="ARBA" id="ARBA00023015"/>
    </source>
</evidence>
<accession>A0ABV6JJQ5</accession>
<dbReference type="Gene3D" id="3.40.190.290">
    <property type="match status" value="1"/>
</dbReference>
<name>A0ABV6JJQ5_9BACL</name>
<reference evidence="6 7" key="1">
    <citation type="submission" date="2024-09" db="EMBL/GenBank/DDBJ databases">
        <authorList>
            <person name="Sun Q."/>
            <person name="Mori K."/>
        </authorList>
    </citation>
    <scope>NUCLEOTIDE SEQUENCE [LARGE SCALE GENOMIC DNA]</scope>
    <source>
        <strain evidence="6 7">CCM 4839</strain>
    </source>
</reference>
<evidence type="ECO:0000256" key="4">
    <source>
        <dbReference type="ARBA" id="ARBA00023163"/>
    </source>
</evidence>
<dbReference type="Pfam" id="PF00126">
    <property type="entry name" value="HTH_1"/>
    <property type="match status" value="1"/>
</dbReference>
<dbReference type="Proteomes" id="UP001589818">
    <property type="component" value="Unassembled WGS sequence"/>
</dbReference>
<gene>
    <name evidence="6" type="ORF">ACFFJ8_32840</name>
</gene>
<dbReference type="PANTHER" id="PTHR30126">
    <property type="entry name" value="HTH-TYPE TRANSCRIPTIONAL REGULATOR"/>
    <property type="match status" value="1"/>
</dbReference>
<dbReference type="InterPro" id="IPR005119">
    <property type="entry name" value="LysR_subst-bd"/>
</dbReference>
<dbReference type="PRINTS" id="PR00039">
    <property type="entry name" value="HTHLYSR"/>
</dbReference>
<dbReference type="PANTHER" id="PTHR30126:SF39">
    <property type="entry name" value="HTH-TYPE TRANSCRIPTIONAL REGULATOR CYSL"/>
    <property type="match status" value="1"/>
</dbReference>
<dbReference type="Pfam" id="PF03466">
    <property type="entry name" value="LysR_substrate"/>
    <property type="match status" value="1"/>
</dbReference>
<comment type="similarity">
    <text evidence="1">Belongs to the LysR transcriptional regulatory family.</text>
</comment>
<proteinExistence type="inferred from homology"/>
<dbReference type="InterPro" id="IPR036388">
    <property type="entry name" value="WH-like_DNA-bd_sf"/>
</dbReference>
<dbReference type="CDD" id="cd08420">
    <property type="entry name" value="PBP2_CysL_like"/>
    <property type="match status" value="1"/>
</dbReference>
<dbReference type="PROSITE" id="PS50931">
    <property type="entry name" value="HTH_LYSR"/>
    <property type="match status" value="1"/>
</dbReference>
<keyword evidence="4" id="KW-0804">Transcription</keyword>
<dbReference type="InterPro" id="IPR036390">
    <property type="entry name" value="WH_DNA-bd_sf"/>
</dbReference>
<dbReference type="SUPFAM" id="SSF53850">
    <property type="entry name" value="Periplasmic binding protein-like II"/>
    <property type="match status" value="1"/>
</dbReference>
<dbReference type="SUPFAM" id="SSF46785">
    <property type="entry name" value="Winged helix' DNA-binding domain"/>
    <property type="match status" value="1"/>
</dbReference>
<dbReference type="RefSeq" id="WP_204817082.1">
    <property type="nucleotide sequence ID" value="NZ_JANHOF010000002.1"/>
</dbReference>
<dbReference type="Gene3D" id="1.10.10.10">
    <property type="entry name" value="Winged helix-like DNA-binding domain superfamily/Winged helix DNA-binding domain"/>
    <property type="match status" value="1"/>
</dbReference>
<protein>
    <submittedName>
        <fullName evidence="6">LysR family transcriptional regulator</fullName>
    </submittedName>
</protein>
<sequence>MDQSLLVFVTVAEKRSFTRTAEELHMTQPAVSQYVQTLEKTTGAKLLDRSNKYVRLTKAGEIVYHHAKEILGLYTRMDALVADLMQVASGPISIGSSFTFGEYVLPHVIADMLAEYPLIEPTIMIGNTADIGGALLAHQLDIGIIEGDYSHDKLRVTPFAEDVMDLIVSANHPFAAAAPDFSVSLADMAPETWIVRERGSGTREAADRWFESFGFVPRNMMSFGSTQLIKESVEAGLGVTLLSRLSVRKELQLGTLRAVNAAGTPVKRKFSLVTHASPYHTKATQVFIACLQNGHWGRLS</sequence>
<feature type="domain" description="HTH lysR-type" evidence="5">
    <location>
        <begin position="1"/>
        <end position="57"/>
    </location>
</feature>
<keyword evidence="2" id="KW-0805">Transcription regulation</keyword>
<organism evidence="6 7">
    <name type="scientific">Paenibacillus mendelii</name>
    <dbReference type="NCBI Taxonomy" id="206163"/>
    <lineage>
        <taxon>Bacteria</taxon>
        <taxon>Bacillati</taxon>
        <taxon>Bacillota</taxon>
        <taxon>Bacilli</taxon>
        <taxon>Bacillales</taxon>
        <taxon>Paenibacillaceae</taxon>
        <taxon>Paenibacillus</taxon>
    </lineage>
</organism>
<evidence type="ECO:0000313" key="7">
    <source>
        <dbReference type="Proteomes" id="UP001589818"/>
    </source>
</evidence>
<evidence type="ECO:0000256" key="3">
    <source>
        <dbReference type="ARBA" id="ARBA00023125"/>
    </source>
</evidence>
<keyword evidence="3" id="KW-0238">DNA-binding</keyword>
<dbReference type="EMBL" id="JBHLVF010000047">
    <property type="protein sequence ID" value="MFC0396150.1"/>
    <property type="molecule type" value="Genomic_DNA"/>
</dbReference>
<dbReference type="InterPro" id="IPR000847">
    <property type="entry name" value="LysR_HTH_N"/>
</dbReference>
<keyword evidence="7" id="KW-1185">Reference proteome</keyword>